<reference evidence="1 2" key="1">
    <citation type="submission" date="2018-06" db="EMBL/GenBank/DDBJ databases">
        <authorList>
            <consortium name="Pathogen Informatics"/>
            <person name="Doyle S."/>
        </authorList>
    </citation>
    <scope>NUCLEOTIDE SEQUENCE [LARGE SCALE GENOMIC DNA]</scope>
    <source>
        <strain evidence="1 2">NCTC9504</strain>
    </source>
</reference>
<name>A0A378A4T3_KLEPN</name>
<gene>
    <name evidence="1" type="ORF">NCTC9504_04955</name>
</gene>
<dbReference type="Proteomes" id="UP000254020">
    <property type="component" value="Unassembled WGS sequence"/>
</dbReference>
<evidence type="ECO:0000313" key="2">
    <source>
        <dbReference type="Proteomes" id="UP000254020"/>
    </source>
</evidence>
<dbReference type="EMBL" id="UGMA01000005">
    <property type="protein sequence ID" value="STU98073.1"/>
    <property type="molecule type" value="Genomic_DNA"/>
</dbReference>
<dbReference type="AlphaFoldDB" id="A0A378A4T3"/>
<organism evidence="1 2">
    <name type="scientific">Klebsiella pneumoniae subsp. pneumoniae</name>
    <dbReference type="NCBI Taxonomy" id="72407"/>
    <lineage>
        <taxon>Bacteria</taxon>
        <taxon>Pseudomonadati</taxon>
        <taxon>Pseudomonadota</taxon>
        <taxon>Gammaproteobacteria</taxon>
        <taxon>Enterobacterales</taxon>
        <taxon>Enterobacteriaceae</taxon>
        <taxon>Klebsiella/Raoultella group</taxon>
        <taxon>Klebsiella</taxon>
        <taxon>Klebsiella pneumoniae complex</taxon>
    </lineage>
</organism>
<accession>A0A378A4T3</accession>
<evidence type="ECO:0000313" key="1">
    <source>
        <dbReference type="EMBL" id="STU98073.1"/>
    </source>
</evidence>
<protein>
    <submittedName>
        <fullName evidence="1">Uncharacterized protein</fullName>
    </submittedName>
</protein>
<proteinExistence type="predicted"/>
<sequence>MNRSASILDRHKLELTLLEMARQGGEGVDGRTLYTIRNGVAQVLQAKERHRRRMNVPAYQWKKPAAPRR</sequence>